<dbReference type="InterPro" id="IPR036872">
    <property type="entry name" value="CH_dom_sf"/>
</dbReference>
<protein>
    <submittedName>
        <fullName evidence="3">Uncharacterized protein</fullName>
    </submittedName>
</protein>
<dbReference type="SUPFAM" id="SSF116907">
    <property type="entry name" value="Hook domain"/>
    <property type="match status" value="1"/>
</dbReference>
<feature type="region of interest" description="Disordered" evidence="2">
    <location>
        <begin position="1690"/>
        <end position="1728"/>
    </location>
</feature>
<dbReference type="Proteomes" id="UP000261620">
    <property type="component" value="Unplaced"/>
</dbReference>
<dbReference type="GO" id="GO:0008017">
    <property type="term" value="F:microtubule binding"/>
    <property type="evidence" value="ECO:0007669"/>
    <property type="project" value="TreeGrafter"/>
</dbReference>
<feature type="coiled-coil region" evidence="1">
    <location>
        <begin position="1126"/>
        <end position="1195"/>
    </location>
</feature>
<reference evidence="3" key="1">
    <citation type="submission" date="2025-08" db="UniProtKB">
        <authorList>
            <consortium name="Ensembl"/>
        </authorList>
    </citation>
    <scope>IDENTIFICATION</scope>
</reference>
<proteinExistence type="predicted"/>
<feature type="compositionally biased region" description="Basic and acidic residues" evidence="2">
    <location>
        <begin position="1406"/>
        <end position="1429"/>
    </location>
</feature>
<feature type="compositionally biased region" description="Pro residues" evidence="2">
    <location>
        <begin position="1435"/>
        <end position="1449"/>
    </location>
</feature>
<evidence type="ECO:0000313" key="3">
    <source>
        <dbReference type="Ensembl" id="ENSMMOP00000006199.1"/>
    </source>
</evidence>
<evidence type="ECO:0000256" key="1">
    <source>
        <dbReference type="SAM" id="Coils"/>
    </source>
</evidence>
<reference evidence="3" key="2">
    <citation type="submission" date="2025-09" db="UniProtKB">
        <authorList>
            <consortium name="Ensembl"/>
        </authorList>
    </citation>
    <scope>IDENTIFICATION</scope>
</reference>
<feature type="compositionally biased region" description="Low complexity" evidence="2">
    <location>
        <begin position="1592"/>
        <end position="1605"/>
    </location>
</feature>
<name>A0A3Q3WBU7_MOLML</name>
<feature type="region of interest" description="Disordered" evidence="2">
    <location>
        <begin position="729"/>
        <end position="755"/>
    </location>
</feature>
<evidence type="ECO:0000256" key="2">
    <source>
        <dbReference type="SAM" id="MobiDB-lite"/>
    </source>
</evidence>
<feature type="compositionally biased region" description="Polar residues" evidence="2">
    <location>
        <begin position="1889"/>
        <end position="1900"/>
    </location>
</feature>
<feature type="region of interest" description="Disordered" evidence="2">
    <location>
        <begin position="1742"/>
        <end position="1903"/>
    </location>
</feature>
<feature type="compositionally biased region" description="Polar residues" evidence="2">
    <location>
        <begin position="1463"/>
        <end position="1485"/>
    </location>
</feature>
<dbReference type="PANTHER" id="PTHR18947">
    <property type="entry name" value="HOOK PROTEINS"/>
    <property type="match status" value="1"/>
</dbReference>
<dbReference type="STRING" id="94237.ENSMMOP00000006199"/>
<dbReference type="PANTHER" id="PTHR18947:SF31">
    <property type="entry name" value="PROTEIN DAPLE"/>
    <property type="match status" value="1"/>
</dbReference>
<dbReference type="GO" id="GO:0051959">
    <property type="term" value="F:dynein light intermediate chain binding"/>
    <property type="evidence" value="ECO:0007669"/>
    <property type="project" value="TreeGrafter"/>
</dbReference>
<feature type="region of interest" description="Disordered" evidence="2">
    <location>
        <begin position="1549"/>
        <end position="1633"/>
    </location>
</feature>
<feature type="compositionally biased region" description="Polar residues" evidence="2">
    <location>
        <begin position="1820"/>
        <end position="1829"/>
    </location>
</feature>
<dbReference type="Ensembl" id="ENSMMOT00000006311.1">
    <property type="protein sequence ID" value="ENSMMOP00000006199.1"/>
    <property type="gene ID" value="ENSMMOG00000004847.1"/>
</dbReference>
<evidence type="ECO:0000313" key="4">
    <source>
        <dbReference type="Proteomes" id="UP000261620"/>
    </source>
</evidence>
<feature type="coiled-coil region" evidence="1">
    <location>
        <begin position="246"/>
        <end position="411"/>
    </location>
</feature>
<dbReference type="GO" id="GO:0030705">
    <property type="term" value="P:cytoskeleton-dependent intracellular transport"/>
    <property type="evidence" value="ECO:0007669"/>
    <property type="project" value="TreeGrafter"/>
</dbReference>
<dbReference type="GO" id="GO:0005813">
    <property type="term" value="C:centrosome"/>
    <property type="evidence" value="ECO:0007669"/>
    <property type="project" value="TreeGrafter"/>
</dbReference>
<accession>A0A3Q3WBU7</accession>
<feature type="region of interest" description="Disordered" evidence="2">
    <location>
        <begin position="1016"/>
        <end position="1036"/>
    </location>
</feature>
<dbReference type="GO" id="GO:0031122">
    <property type="term" value="P:cytoplasmic microtubule organization"/>
    <property type="evidence" value="ECO:0007669"/>
    <property type="project" value="TreeGrafter"/>
</dbReference>
<feature type="compositionally biased region" description="Low complexity" evidence="2">
    <location>
        <begin position="1556"/>
        <end position="1573"/>
    </location>
</feature>
<feature type="coiled-coil region" evidence="1">
    <location>
        <begin position="1220"/>
        <end position="1254"/>
    </location>
</feature>
<dbReference type="Gene3D" id="1.10.418.10">
    <property type="entry name" value="Calponin-like domain"/>
    <property type="match status" value="1"/>
</dbReference>
<feature type="compositionally biased region" description="Polar residues" evidence="2">
    <location>
        <begin position="1710"/>
        <end position="1728"/>
    </location>
</feature>
<organism evidence="3 4">
    <name type="scientific">Mola mola</name>
    <name type="common">Ocean sunfish</name>
    <name type="synonym">Tetraodon mola</name>
    <dbReference type="NCBI Taxonomy" id="94237"/>
    <lineage>
        <taxon>Eukaryota</taxon>
        <taxon>Metazoa</taxon>
        <taxon>Chordata</taxon>
        <taxon>Craniata</taxon>
        <taxon>Vertebrata</taxon>
        <taxon>Euteleostomi</taxon>
        <taxon>Actinopterygii</taxon>
        <taxon>Neopterygii</taxon>
        <taxon>Teleostei</taxon>
        <taxon>Neoteleostei</taxon>
        <taxon>Acanthomorphata</taxon>
        <taxon>Eupercaria</taxon>
        <taxon>Tetraodontiformes</taxon>
        <taxon>Molidae</taxon>
        <taxon>Mola</taxon>
    </lineage>
</organism>
<feature type="coiled-coil region" evidence="1">
    <location>
        <begin position="1318"/>
        <end position="1384"/>
    </location>
</feature>
<keyword evidence="4" id="KW-1185">Reference proteome</keyword>
<feature type="compositionally biased region" description="Basic and acidic residues" evidence="2">
    <location>
        <begin position="1806"/>
        <end position="1816"/>
    </location>
</feature>
<keyword evidence="1" id="KW-0175">Coiled coil</keyword>
<feature type="region of interest" description="Disordered" evidence="2">
    <location>
        <begin position="1403"/>
        <end position="1491"/>
    </location>
</feature>
<dbReference type="GO" id="GO:0005737">
    <property type="term" value="C:cytoplasm"/>
    <property type="evidence" value="ECO:0007669"/>
    <property type="project" value="TreeGrafter"/>
</dbReference>
<feature type="compositionally biased region" description="Polar residues" evidence="2">
    <location>
        <begin position="1690"/>
        <end position="1699"/>
    </location>
</feature>
<feature type="compositionally biased region" description="Basic and acidic residues" evidence="2">
    <location>
        <begin position="1849"/>
        <end position="1887"/>
    </location>
</feature>
<sequence>MDVTLSELLAAFMDSPLVLWVRTLGPLGSSDEVGSEERVSMFMELVDGVFLHKIMTHIDPSPTNQRLNKNVNNDMSLRLHNLSVLTRHIRTYYQETLQQAIVMPLPNILCIAKDPISEEMIEKIKLLDIETQAAIVSHIQEVTHNQLNVLDLSWLDEGLELTQKELEPLSRNMAVSLQQLIDQREKANELIVDLTQERDYLSSQQSHEVYRNLGMSNPDPGQSCGDVRVSNPTTAMTGSGLTKEEKQHLSVELADTKAKLRRYRQELEEKTEQFMDSKHEVERLDQELQRLRQENQSLSCEARSIRAYRDEVDSLRERAARVDRLETELSRCKEKLNDVHFYKTRMEELREDNLTLMETKVLLEEQLTASRGRCDKLHTLEKDNLLLRAKIHDLEMERDNERRRLEELVEENMLLEIGQKQSMNESAHLGWELEQLTKNHDNTNTETRTSLVHELNECVSSRALKLEKENRELQASIEKLKEDNHVLQEKQLHTQELNRENQSLSKKLERLQVLLDQERLTNQDMESLGEEILKEKQSLDRELHTLRAEKDRQISELESEKQHLSDVVASLQERAQSNNEARVREVEAENRLLHQNITDTSSRFASLETQLKLANEEAERLRERAGRCEDVEREAARLERSRDALNREVASLRACSERSEALEKQVSSLEQDIHKLNWEAEEAQREIQRLGRHETESGLLSKENLDLRCSLENMRSSCTRLATLQEEHKEAQREAQELQGRLEEAREEAQGERKRAERLELNVASLNKDKHCLAEEIQRRKEEREEIERDRRETQAREEELRRELGELKEEQRRRNEIDKERKKLQLDLEQSEKARKHLEKESWRFRTVLEGKETELDEKNRHLATVEKESAALSKEVDRLKEVAVKAKELERENKELQKQATIDKRTLATLREELVSEKLSVQQQSVELERLNEELEKIGLNREKLLQQEHTLEDSRYRLLESRLEETVQQMMKIKEEKISCLEKKVEENNTVNTTLLAELVTVRKCALSALHQQKEEKGDHNSQQHSGSDGDHRSATAELLRLKDRLIDVEKNNASLQTESSLLKEQLRQLENQNTSLNNQMLALQRHTTALQEQNSALHTQTAKQQVENSTLSSQSASLMAQNAVLQGQVTALEMEVESWQRQREEAWRGRENVLSDHERLLSVHERQAHEYEQLIAQHAMLKGKQRALESEHRMLQSKYYNLVQQKEKWEEQEGRGRKEKEELNQHIQKNQLLQQENLQLKTEVDRLTESQLQQLEQNEGIQQRMNGLKSSLSSSQVEMSKWRAKYDSLMEQHQGLDLTMTKLDNHCELLSRLKGNLEEENHHLLSQINLLSQQNHTLLERSMESKELYHQEQKLYIDKLNALRRQKEKLEEKIMDQYKFYDPTPKKSQWSGARALVKLIKPRKESSRERGGDHDKEGGKEREQVKTAPDIPLPAPPPLLLPETPPLLSLPVAGDMQDSGHTLSNHNNHVSSPTLRPQSPALTPIGKGIDTHTHSSCTINYQEMSCGNVHKLSSCLWFALCGVCLLLDEDSHHNTSVSMFGHHGKAGGHPGSADFSYNTSSSSSPVNSRASDRQACSASLSSDDFKGLSQSQQALSRSSTLPYDHIPQRAQPQHGVSLRTRTRPSSPGSEMVTLEEFLQESNIQSPPVVSTGSREDLVMDYFTRSPVPTVPAARDQVTPTSYVMPTIQSTDQRPGQSVKPLPRQPVGQSPASGQPASQRTGQSLSRAFSLASADLLRSNGPDSIRGNEGQSDVAVRRQGVGANGRERPLSARLTGSTNHLGDCSFANPPIHHSTSLNLQTERYAERERERGRTAASPNGPTSSTPYHHRGEVAMVTPVRAVPATRPEEASGHGDVFREERTSDSSHVKKESERARCSSVERPKSTPASPDPNNDPQTVWYEYGCV</sequence>